<dbReference type="InterPro" id="IPR059101">
    <property type="entry name" value="NFACT-R_2"/>
</dbReference>
<evidence type="ECO:0000313" key="2">
    <source>
        <dbReference type="EMBL" id="GAK54991.1"/>
    </source>
</evidence>
<dbReference type="InterPro" id="IPR014729">
    <property type="entry name" value="Rossmann-like_a/b/a_fold"/>
</dbReference>
<proteinExistence type="predicted"/>
<dbReference type="HOGENOM" id="CLU_053822_0_0_0"/>
<dbReference type="PANTHER" id="PTHR11933:SF6">
    <property type="entry name" value="THIL AANH DOMAIN-CONTAINING PROTEIN"/>
    <property type="match status" value="1"/>
</dbReference>
<dbReference type="Pfam" id="PF03054">
    <property type="entry name" value="tRNA_Me_trans"/>
    <property type="match status" value="1"/>
</dbReference>
<reference evidence="2" key="1">
    <citation type="journal article" date="2015" name="PeerJ">
        <title>First genomic representation of candidate bacterial phylum KSB3 points to enhanced environmental sensing as a trigger of wastewater bulking.</title>
        <authorList>
            <person name="Sekiguchi Y."/>
            <person name="Ohashi A."/>
            <person name="Parks D.H."/>
            <person name="Yamauchi T."/>
            <person name="Tyson G.W."/>
            <person name="Hugenholtz P."/>
        </authorList>
    </citation>
    <scope>NUCLEOTIDE SEQUENCE [LARGE SCALE GENOMIC DNA]</scope>
</reference>
<keyword evidence="2" id="KW-0808">Transferase</keyword>
<dbReference type="AlphaFoldDB" id="A0A0S6W982"/>
<dbReference type="eggNOG" id="COG0301">
    <property type="taxonomic scope" value="Bacteria"/>
</dbReference>
<protein>
    <submittedName>
        <fullName evidence="2">tRNA methyl transferase-like protein</fullName>
    </submittedName>
</protein>
<gene>
    <name evidence="2" type="ORF">U27_01822</name>
</gene>
<dbReference type="GO" id="GO:0016740">
    <property type="term" value="F:transferase activity"/>
    <property type="evidence" value="ECO:0007669"/>
    <property type="project" value="UniProtKB-KW"/>
</dbReference>
<name>A0A0S6W982_VECG1</name>
<dbReference type="STRING" id="1499967.U27_01822"/>
<dbReference type="PANTHER" id="PTHR11933">
    <property type="entry name" value="TRNA 5-METHYLAMINOMETHYL-2-THIOURIDYLATE -METHYLTRANSFERASE"/>
    <property type="match status" value="1"/>
</dbReference>
<evidence type="ECO:0000313" key="3">
    <source>
        <dbReference type="Proteomes" id="UP000030661"/>
    </source>
</evidence>
<feature type="domain" description="NFACT protein RNA binding" evidence="1">
    <location>
        <begin position="235"/>
        <end position="320"/>
    </location>
</feature>
<organism evidence="2">
    <name type="scientific">Vecturithrix granuli</name>
    <dbReference type="NCBI Taxonomy" id="1499967"/>
    <lineage>
        <taxon>Bacteria</taxon>
        <taxon>Candidatus Moduliflexota</taxon>
        <taxon>Candidatus Vecturitrichia</taxon>
        <taxon>Candidatus Vecturitrichales</taxon>
        <taxon>Candidatus Vecturitrichaceae</taxon>
        <taxon>Candidatus Vecturithrix</taxon>
    </lineage>
</organism>
<dbReference type="Pfam" id="PF18297">
    <property type="entry name" value="NFACT-R_2"/>
    <property type="match status" value="1"/>
</dbReference>
<dbReference type="Proteomes" id="UP000030661">
    <property type="component" value="Unassembled WGS sequence"/>
</dbReference>
<evidence type="ECO:0000259" key="1">
    <source>
        <dbReference type="Pfam" id="PF18297"/>
    </source>
</evidence>
<dbReference type="EMBL" id="DF820463">
    <property type="protein sequence ID" value="GAK54991.1"/>
    <property type="molecule type" value="Genomic_DNA"/>
</dbReference>
<dbReference type="Gene3D" id="3.40.50.620">
    <property type="entry name" value="HUPs"/>
    <property type="match status" value="1"/>
</dbReference>
<keyword evidence="3" id="KW-1185">Reference proteome</keyword>
<accession>A0A0S6W982</accession>
<sequence length="337" mass="38402">MIKAIGLFSGGLDSILAVKLIKDQGIQVEVIHYGIGVEPLHIERRVKQREIEVTEQEIEQQLGVSITHLDVAQEFLSVFLHPKHGYGSGMNPCIDCKIFIMQKARAYMEAHDAQFVFTGEVIGQRPMSQHRQTLLQTEREAGLSGYLVRPLSAKLLDPTIPEQQGWVDREKFLDISGRGRKAQTELAQKYQLRYPQPAGGCLLTDPQFSKRLKELLTYIAPEHIQVEDVQLLKLGRHFRFPGGLKVIVGRHEFDNTLLAQYVRGRWQAQLRECEGPLVLIEGNPANEQFEQIAQLLVSYTKAKHAEQATVDFIREDERHTAVIIPDITCHFEPWRVI</sequence>
<dbReference type="SUPFAM" id="SSF52402">
    <property type="entry name" value="Adenine nucleotide alpha hydrolases-like"/>
    <property type="match status" value="1"/>
</dbReference>